<comment type="caution">
    <text evidence="1">The sequence shown here is derived from an EMBL/GenBank/DDBJ whole genome shotgun (WGS) entry which is preliminary data.</text>
</comment>
<dbReference type="EMBL" id="PVZC01000010">
    <property type="protein sequence ID" value="PRX92436.1"/>
    <property type="molecule type" value="Genomic_DNA"/>
</dbReference>
<dbReference type="AlphaFoldDB" id="A0A2T0PUN1"/>
<name>A0A2T0PUN1_9ACTN</name>
<keyword evidence="2" id="KW-1185">Reference proteome</keyword>
<reference evidence="1 2" key="1">
    <citation type="submission" date="2018-03" db="EMBL/GenBank/DDBJ databases">
        <title>Genomic Encyclopedia of Archaeal and Bacterial Type Strains, Phase II (KMG-II): from individual species to whole genera.</title>
        <authorList>
            <person name="Goeker M."/>
        </authorList>
    </citation>
    <scope>NUCLEOTIDE SEQUENCE [LARGE SCALE GENOMIC DNA]</scope>
    <source>
        <strain evidence="1 2">DSM 45601</strain>
    </source>
</reference>
<evidence type="ECO:0000313" key="2">
    <source>
        <dbReference type="Proteomes" id="UP000237846"/>
    </source>
</evidence>
<dbReference type="RefSeq" id="WP_170141158.1">
    <property type="nucleotide sequence ID" value="NZ_PVZC01000010.1"/>
</dbReference>
<organism evidence="1 2">
    <name type="scientific">Allonocardiopsis opalescens</name>
    <dbReference type="NCBI Taxonomy" id="1144618"/>
    <lineage>
        <taxon>Bacteria</taxon>
        <taxon>Bacillati</taxon>
        <taxon>Actinomycetota</taxon>
        <taxon>Actinomycetes</taxon>
        <taxon>Streptosporangiales</taxon>
        <taxon>Allonocardiopsis</taxon>
    </lineage>
</organism>
<sequence>MGEFAAEVRLRLSEAYASLEAARANGDLYLAEARTLDIEDLRRIASRHDIEVPCTP</sequence>
<proteinExistence type="predicted"/>
<dbReference type="Proteomes" id="UP000237846">
    <property type="component" value="Unassembled WGS sequence"/>
</dbReference>
<accession>A0A2T0PUN1</accession>
<protein>
    <submittedName>
        <fullName evidence="1">Uncharacterized protein</fullName>
    </submittedName>
</protein>
<evidence type="ECO:0000313" key="1">
    <source>
        <dbReference type="EMBL" id="PRX92436.1"/>
    </source>
</evidence>
<gene>
    <name evidence="1" type="ORF">CLV72_110196</name>
</gene>